<accession>A0AAD7MUE6</accession>
<dbReference type="Proteomes" id="UP001215598">
    <property type="component" value="Unassembled WGS sequence"/>
</dbReference>
<proteinExistence type="predicted"/>
<comment type="caution">
    <text evidence="1">The sequence shown here is derived from an EMBL/GenBank/DDBJ whole genome shotgun (WGS) entry which is preliminary data.</text>
</comment>
<sequence length="152" mass="17781">MAEFDKREIEMDIASNIDSLKHKLNEKRAQLRRSHNQNRALVFIMEKREEKMRQDNEQMEEFIECRVCYTTLDQPDVYCLLAWFAPAKNLVLRGVLEILFQTGKARPAIKYLDDQNPNPYGQYFFDDTDAEEPAGEQEGDDGPDWYLIGGNI</sequence>
<evidence type="ECO:0000313" key="1">
    <source>
        <dbReference type="EMBL" id="KAJ7733493.1"/>
    </source>
</evidence>
<organism evidence="1 2">
    <name type="scientific">Mycena metata</name>
    <dbReference type="NCBI Taxonomy" id="1033252"/>
    <lineage>
        <taxon>Eukaryota</taxon>
        <taxon>Fungi</taxon>
        <taxon>Dikarya</taxon>
        <taxon>Basidiomycota</taxon>
        <taxon>Agaricomycotina</taxon>
        <taxon>Agaricomycetes</taxon>
        <taxon>Agaricomycetidae</taxon>
        <taxon>Agaricales</taxon>
        <taxon>Marasmiineae</taxon>
        <taxon>Mycenaceae</taxon>
        <taxon>Mycena</taxon>
    </lineage>
</organism>
<reference evidence="1" key="1">
    <citation type="submission" date="2023-03" db="EMBL/GenBank/DDBJ databases">
        <title>Massive genome expansion in bonnet fungi (Mycena s.s.) driven by repeated elements and novel gene families across ecological guilds.</title>
        <authorList>
            <consortium name="Lawrence Berkeley National Laboratory"/>
            <person name="Harder C.B."/>
            <person name="Miyauchi S."/>
            <person name="Viragh M."/>
            <person name="Kuo A."/>
            <person name="Thoen E."/>
            <person name="Andreopoulos B."/>
            <person name="Lu D."/>
            <person name="Skrede I."/>
            <person name="Drula E."/>
            <person name="Henrissat B."/>
            <person name="Morin E."/>
            <person name="Kohler A."/>
            <person name="Barry K."/>
            <person name="LaButti K."/>
            <person name="Morin E."/>
            <person name="Salamov A."/>
            <person name="Lipzen A."/>
            <person name="Mereny Z."/>
            <person name="Hegedus B."/>
            <person name="Baldrian P."/>
            <person name="Stursova M."/>
            <person name="Weitz H."/>
            <person name="Taylor A."/>
            <person name="Grigoriev I.V."/>
            <person name="Nagy L.G."/>
            <person name="Martin F."/>
            <person name="Kauserud H."/>
        </authorList>
    </citation>
    <scope>NUCLEOTIDE SEQUENCE</scope>
    <source>
        <strain evidence="1">CBHHK182m</strain>
    </source>
</reference>
<gene>
    <name evidence="1" type="ORF">B0H16DRAFT_1468081</name>
</gene>
<dbReference type="EMBL" id="JARKIB010000138">
    <property type="protein sequence ID" value="KAJ7733493.1"/>
    <property type="molecule type" value="Genomic_DNA"/>
</dbReference>
<keyword evidence="2" id="KW-1185">Reference proteome</keyword>
<evidence type="ECO:0000313" key="2">
    <source>
        <dbReference type="Proteomes" id="UP001215598"/>
    </source>
</evidence>
<name>A0AAD7MUE6_9AGAR</name>
<protein>
    <submittedName>
        <fullName evidence="1">Uncharacterized protein</fullName>
    </submittedName>
</protein>
<dbReference type="AlphaFoldDB" id="A0AAD7MUE6"/>